<proteinExistence type="predicted"/>
<reference evidence="1 2" key="1">
    <citation type="journal article" date="2018" name="Microb. Genom.">
        <title>Deciphering the unexplored Leptospira diversity from soils uncovers genomic evolution to virulence.</title>
        <authorList>
            <person name="Thibeaux R."/>
            <person name="Iraola G."/>
            <person name="Ferres I."/>
            <person name="Bierque E."/>
            <person name="Girault D."/>
            <person name="Soupe-Gilbert M.E."/>
            <person name="Picardeau M."/>
            <person name="Goarant C."/>
        </authorList>
    </citation>
    <scope>NUCLEOTIDE SEQUENCE [LARGE SCALE GENOMIC DNA]</scope>
    <source>
        <strain evidence="1 2">ATI7-C-A5</strain>
    </source>
</reference>
<dbReference type="EMBL" id="NPEF02000058">
    <property type="protein sequence ID" value="MDV6237903.1"/>
    <property type="molecule type" value="Genomic_DNA"/>
</dbReference>
<evidence type="ECO:0000313" key="2">
    <source>
        <dbReference type="Proteomes" id="UP000232122"/>
    </source>
</evidence>
<dbReference type="AlphaFoldDB" id="A0AAE4QRM5"/>
<dbReference type="RefSeq" id="WP_317574061.1">
    <property type="nucleotide sequence ID" value="NZ_NPEF02000058.1"/>
</dbReference>
<organism evidence="1 2">
    <name type="scientific">Leptospira ellisii</name>
    <dbReference type="NCBI Taxonomy" id="2023197"/>
    <lineage>
        <taxon>Bacteria</taxon>
        <taxon>Pseudomonadati</taxon>
        <taxon>Spirochaetota</taxon>
        <taxon>Spirochaetia</taxon>
        <taxon>Leptospirales</taxon>
        <taxon>Leptospiraceae</taxon>
        <taxon>Leptospira</taxon>
    </lineage>
</organism>
<name>A0AAE4QRM5_9LEPT</name>
<feature type="non-terminal residue" evidence="1">
    <location>
        <position position="260"/>
    </location>
</feature>
<gene>
    <name evidence="1" type="ORF">CH379_019950</name>
</gene>
<protein>
    <submittedName>
        <fullName evidence="1">Uncharacterized protein</fullName>
    </submittedName>
</protein>
<evidence type="ECO:0000313" key="1">
    <source>
        <dbReference type="EMBL" id="MDV6237903.1"/>
    </source>
</evidence>
<accession>A0AAE4QRM5</accession>
<sequence>MASKSSSGSSLYTDLSKVELVFSKYEELKKRVKDSSAFESKFKSSLGDAFWLGAWNDYKDKLSSAQYLFEASTQTKLEALKENSWEVYKRNLANAYLTNRVGNPILPEFLNELRAGKFNVLVPNQGVVQINSKFLGSALSEAQIQEIGAFLKLPDAKAMISRQGIIADLDDFLKDQDPAYMGELRDVALVSSYAELKSGIAQGGVFSDRDLPAELKDFALISSFEYYLNNTTKEVITGEGASAVKSFVKKFDVSNADSRR</sequence>
<comment type="caution">
    <text evidence="1">The sequence shown here is derived from an EMBL/GenBank/DDBJ whole genome shotgun (WGS) entry which is preliminary data.</text>
</comment>
<dbReference type="Proteomes" id="UP000232122">
    <property type="component" value="Unassembled WGS sequence"/>
</dbReference>
<keyword evidence="2" id="KW-1185">Reference proteome</keyword>